<sequence>MGEEKEKKGKKRKKRKWELVCEEERGTEQERGVEAEGGLRSLPAWAPADSHTGRSQAHHVCVSASLSVAATVEGPITCSSESNSAISGLSFSHPPPRPPRKHLAVLERDATSAAGNLSPSRCKITGVVTDTIPRCPPPSSSLPSPRSSSSYHPTCSFLIFFIIFLPH</sequence>
<name>A0A9N7TQ21_PLEPL</name>
<dbReference type="EMBL" id="CADEAL010000168">
    <property type="protein sequence ID" value="CAB1415663.1"/>
    <property type="molecule type" value="Genomic_DNA"/>
</dbReference>
<comment type="caution">
    <text evidence="2">The sequence shown here is derived from an EMBL/GenBank/DDBJ whole genome shotgun (WGS) entry which is preliminary data.</text>
</comment>
<dbReference type="AlphaFoldDB" id="A0A9N7TQ21"/>
<reference evidence="2" key="1">
    <citation type="submission" date="2020-03" db="EMBL/GenBank/DDBJ databases">
        <authorList>
            <person name="Weist P."/>
        </authorList>
    </citation>
    <scope>NUCLEOTIDE SEQUENCE</scope>
</reference>
<evidence type="ECO:0000256" key="1">
    <source>
        <dbReference type="SAM" id="MobiDB-lite"/>
    </source>
</evidence>
<keyword evidence="3" id="KW-1185">Reference proteome</keyword>
<protein>
    <submittedName>
        <fullName evidence="2">Uncharacterized protein</fullName>
    </submittedName>
</protein>
<organism evidence="2 3">
    <name type="scientific">Pleuronectes platessa</name>
    <name type="common">European plaice</name>
    <dbReference type="NCBI Taxonomy" id="8262"/>
    <lineage>
        <taxon>Eukaryota</taxon>
        <taxon>Metazoa</taxon>
        <taxon>Chordata</taxon>
        <taxon>Craniata</taxon>
        <taxon>Vertebrata</taxon>
        <taxon>Euteleostomi</taxon>
        <taxon>Actinopterygii</taxon>
        <taxon>Neopterygii</taxon>
        <taxon>Teleostei</taxon>
        <taxon>Neoteleostei</taxon>
        <taxon>Acanthomorphata</taxon>
        <taxon>Carangaria</taxon>
        <taxon>Pleuronectiformes</taxon>
        <taxon>Pleuronectoidei</taxon>
        <taxon>Pleuronectidae</taxon>
        <taxon>Pleuronectes</taxon>
    </lineage>
</organism>
<evidence type="ECO:0000313" key="2">
    <source>
        <dbReference type="EMBL" id="CAB1415663.1"/>
    </source>
</evidence>
<feature type="compositionally biased region" description="Basic and acidic residues" evidence="1">
    <location>
        <begin position="17"/>
        <end position="34"/>
    </location>
</feature>
<evidence type="ECO:0000313" key="3">
    <source>
        <dbReference type="Proteomes" id="UP001153269"/>
    </source>
</evidence>
<proteinExistence type="predicted"/>
<gene>
    <name evidence="2" type="ORF">PLEPLA_LOCUS3381</name>
</gene>
<feature type="region of interest" description="Disordered" evidence="1">
    <location>
        <begin position="1"/>
        <end position="52"/>
    </location>
</feature>
<accession>A0A9N7TQ21</accession>
<dbReference type="Proteomes" id="UP001153269">
    <property type="component" value="Unassembled WGS sequence"/>
</dbReference>